<accession>A0A2N5DTE2</accession>
<comment type="caution">
    <text evidence="1">The sequence shown here is derived from an EMBL/GenBank/DDBJ whole genome shotgun (WGS) entry which is preliminary data.</text>
</comment>
<evidence type="ECO:0000313" key="1">
    <source>
        <dbReference type="EMBL" id="PLR29723.1"/>
    </source>
</evidence>
<dbReference type="EMBL" id="PJZF01000052">
    <property type="protein sequence ID" value="PLR29723.1"/>
    <property type="molecule type" value="Genomic_DNA"/>
</dbReference>
<proteinExistence type="predicted"/>
<organism evidence="1 2">
    <name type="scientific">Chimaeribacter californicus</name>
    <dbReference type="NCBI Taxonomy" id="2060067"/>
    <lineage>
        <taxon>Bacteria</taxon>
        <taxon>Pseudomonadati</taxon>
        <taxon>Pseudomonadota</taxon>
        <taxon>Gammaproteobacteria</taxon>
        <taxon>Enterobacterales</taxon>
        <taxon>Yersiniaceae</taxon>
        <taxon>Chimaeribacter</taxon>
    </lineage>
</organism>
<evidence type="ECO:0000313" key="2">
    <source>
        <dbReference type="Proteomes" id="UP000234240"/>
    </source>
</evidence>
<gene>
    <name evidence="1" type="ORF">CYR55_22645</name>
</gene>
<keyword evidence="2" id="KW-1185">Reference proteome</keyword>
<dbReference type="Proteomes" id="UP000234240">
    <property type="component" value="Unassembled WGS sequence"/>
</dbReference>
<name>A0A2N5DTE2_9GAMM</name>
<reference evidence="1 2" key="1">
    <citation type="submission" date="2017-12" db="EMBL/GenBank/DDBJ databases">
        <title>Characterization of six clinical isolates of Enterochimera gen. nov., a novel genus of the Yersiniaciae family and the three species Enterochimera arupensis sp. nov., Enterochimera coloradensis sp. nov, and Enterochimera californica sp. nov.</title>
        <authorList>
            <person name="Rossi A."/>
            <person name="Fisher M."/>
        </authorList>
    </citation>
    <scope>NUCLEOTIDE SEQUENCE [LARGE SCALE GENOMIC DNA]</scope>
    <source>
        <strain evidence="2">2015-Iso6</strain>
    </source>
</reference>
<sequence>RRIDLNRTRSYAELAAQSISLNPRGGKRVLWHEVGHHFEFSNPNYLKMALAYLTEKAEGDRSAIAHLSRFYENTSFGKDEVAIVDSLSSPYVGKVYGLKNAKDIHNANATEIFSSGFEYLANNRSGAISLINGDGLLEFVTGILKEVHG</sequence>
<protein>
    <submittedName>
        <fullName evidence="1">Uncharacterized protein</fullName>
    </submittedName>
</protein>
<dbReference type="AlphaFoldDB" id="A0A2N5DTE2"/>
<feature type="non-terminal residue" evidence="1">
    <location>
        <position position="1"/>
    </location>
</feature>